<feature type="transmembrane region" description="Helical" evidence="9">
    <location>
        <begin position="12"/>
        <end position="34"/>
    </location>
</feature>
<sequence length="586" mass="62154">MSNTQANVRSSRSLAIILGALLVLALVAVPLVVLPAGGQAGISPGSLGVMTALVAAALAARTALLRRGAMRFSWSMLGLYLGIYAVGDALYSGLLGGSPQPSLADIVYLIAFVPAGLGLLCYPILELSRGMWRPLLIDAALLVASVALVVHTLVLRHVHGAGLELVTVTILSIYPLISTWCAALMVLVLARSRGGQRPDATLMGLAYVVYAWGDNGYAFLSVSGADLAGTWVDACYTLAPLLLAAAAAVAAATPTPRRELRRHLSGSFTPVLADLFGLGALALAAVVGPRDVVSAALGLLTVVILSVRQVALTSASWKLRGALERRIDERTQELRELTAHYERLDARKREFITATSHELRTPLAAIRGGLEMLQDGDAGELNPTAQRIVTIASRGSERLSRLVDDIIDLEKLDSGAFAHDPSVQPVERLVTEAVQTLAPLAAQHAVELRIDLAEASVWCEPDPIVQVLVNLLGNALKFSDGGTQVVVRARRQAEEVVVSVRDQGRGIPSDQLETIFRRFHQIEKDDSREKGGAGLGLSISQLIVHQHGGRMWAESDGDGATFWFTLPAADSPTPATAPPARMTLSA</sequence>
<evidence type="ECO:0000313" key="11">
    <source>
        <dbReference type="EMBL" id="GGD25020.1"/>
    </source>
</evidence>
<dbReference type="Pfam" id="PF02518">
    <property type="entry name" value="HATPase_c"/>
    <property type="match status" value="1"/>
</dbReference>
<evidence type="ECO:0000256" key="6">
    <source>
        <dbReference type="ARBA" id="ARBA00022777"/>
    </source>
</evidence>
<feature type="transmembrane region" description="Helical" evidence="9">
    <location>
        <begin position="137"/>
        <end position="159"/>
    </location>
</feature>
<evidence type="ECO:0000256" key="5">
    <source>
        <dbReference type="ARBA" id="ARBA00022679"/>
    </source>
</evidence>
<feature type="transmembrane region" description="Helical" evidence="9">
    <location>
        <begin position="40"/>
        <end position="60"/>
    </location>
</feature>
<dbReference type="SMART" id="SM00387">
    <property type="entry name" value="HATPase_c"/>
    <property type="match status" value="1"/>
</dbReference>
<feature type="domain" description="Histidine kinase" evidence="10">
    <location>
        <begin position="354"/>
        <end position="570"/>
    </location>
</feature>
<dbReference type="SUPFAM" id="SSF47384">
    <property type="entry name" value="Homodimeric domain of signal transducing histidine kinase"/>
    <property type="match status" value="1"/>
</dbReference>
<keyword evidence="9" id="KW-1133">Transmembrane helix</keyword>
<feature type="transmembrane region" description="Helical" evidence="9">
    <location>
        <begin position="106"/>
        <end position="125"/>
    </location>
</feature>
<dbReference type="InterPro" id="IPR003594">
    <property type="entry name" value="HATPase_dom"/>
</dbReference>
<evidence type="ECO:0000259" key="10">
    <source>
        <dbReference type="PROSITE" id="PS50109"/>
    </source>
</evidence>
<keyword evidence="12" id="KW-1185">Reference proteome</keyword>
<dbReference type="InterPro" id="IPR005467">
    <property type="entry name" value="His_kinase_dom"/>
</dbReference>
<gene>
    <name evidence="11" type="ORF">GCM10007231_25340</name>
</gene>
<organism evidence="11 12">
    <name type="scientific">Nocardioides daphniae</name>
    <dbReference type="NCBI Taxonomy" id="402297"/>
    <lineage>
        <taxon>Bacteria</taxon>
        <taxon>Bacillati</taxon>
        <taxon>Actinomycetota</taxon>
        <taxon>Actinomycetes</taxon>
        <taxon>Propionibacteriales</taxon>
        <taxon>Nocardioidaceae</taxon>
        <taxon>Nocardioides</taxon>
    </lineage>
</organism>
<dbReference type="PRINTS" id="PR00344">
    <property type="entry name" value="BCTRLSENSOR"/>
</dbReference>
<dbReference type="Pfam" id="PF00512">
    <property type="entry name" value="HisKA"/>
    <property type="match status" value="1"/>
</dbReference>
<name>A0ABQ1QEG8_9ACTN</name>
<comment type="catalytic activity">
    <reaction evidence="1">
        <text>ATP + protein L-histidine = ADP + protein N-phospho-L-histidine.</text>
        <dbReference type="EC" id="2.7.13.3"/>
    </reaction>
</comment>
<feature type="transmembrane region" description="Helical" evidence="9">
    <location>
        <begin position="264"/>
        <end position="286"/>
    </location>
</feature>
<evidence type="ECO:0000256" key="3">
    <source>
        <dbReference type="ARBA" id="ARBA00012438"/>
    </source>
</evidence>
<keyword evidence="9" id="KW-0812">Transmembrane</keyword>
<reference evidence="12" key="1">
    <citation type="journal article" date="2019" name="Int. J. Syst. Evol. Microbiol.">
        <title>The Global Catalogue of Microorganisms (GCM) 10K type strain sequencing project: providing services to taxonomists for standard genome sequencing and annotation.</title>
        <authorList>
            <consortium name="The Broad Institute Genomics Platform"/>
            <consortium name="The Broad Institute Genome Sequencing Center for Infectious Disease"/>
            <person name="Wu L."/>
            <person name="Ma J."/>
        </authorList>
    </citation>
    <scope>NUCLEOTIDE SEQUENCE [LARGE SCALE GENOMIC DNA]</scope>
    <source>
        <strain evidence="12">CCM 7403</strain>
    </source>
</reference>
<dbReference type="InterPro" id="IPR004358">
    <property type="entry name" value="Sig_transdc_His_kin-like_C"/>
</dbReference>
<dbReference type="InterPro" id="IPR036097">
    <property type="entry name" value="HisK_dim/P_sf"/>
</dbReference>
<keyword evidence="8" id="KW-0175">Coiled coil</keyword>
<comment type="caution">
    <text evidence="11">The sequence shown here is derived from an EMBL/GenBank/DDBJ whole genome shotgun (WGS) entry which is preliminary data.</text>
</comment>
<evidence type="ECO:0000256" key="1">
    <source>
        <dbReference type="ARBA" id="ARBA00000085"/>
    </source>
</evidence>
<evidence type="ECO:0000256" key="8">
    <source>
        <dbReference type="SAM" id="Coils"/>
    </source>
</evidence>
<dbReference type="PROSITE" id="PS50109">
    <property type="entry name" value="HIS_KIN"/>
    <property type="match status" value="1"/>
</dbReference>
<dbReference type="SUPFAM" id="SSF55874">
    <property type="entry name" value="ATPase domain of HSP90 chaperone/DNA topoisomerase II/histidine kinase"/>
    <property type="match status" value="1"/>
</dbReference>
<dbReference type="PANTHER" id="PTHR43711:SF1">
    <property type="entry name" value="HISTIDINE KINASE 1"/>
    <property type="match status" value="1"/>
</dbReference>
<dbReference type="RefSeq" id="WP_188422011.1">
    <property type="nucleotide sequence ID" value="NZ_BMCK01000004.1"/>
</dbReference>
<feature type="transmembrane region" description="Helical" evidence="9">
    <location>
        <begin position="228"/>
        <end position="252"/>
    </location>
</feature>
<feature type="transmembrane region" description="Helical" evidence="9">
    <location>
        <begin position="165"/>
        <end position="190"/>
    </location>
</feature>
<feature type="transmembrane region" description="Helical" evidence="9">
    <location>
        <begin position="72"/>
        <end position="94"/>
    </location>
</feature>
<keyword evidence="5" id="KW-0808">Transferase</keyword>
<feature type="coiled-coil region" evidence="8">
    <location>
        <begin position="320"/>
        <end position="347"/>
    </location>
</feature>
<protein>
    <recommendedName>
        <fullName evidence="3">histidine kinase</fullName>
        <ecNumber evidence="3">2.7.13.3</ecNumber>
    </recommendedName>
</protein>
<dbReference type="SMART" id="SM00388">
    <property type="entry name" value="HisKA"/>
    <property type="match status" value="1"/>
</dbReference>
<feature type="transmembrane region" description="Helical" evidence="9">
    <location>
        <begin position="202"/>
        <end position="222"/>
    </location>
</feature>
<dbReference type="InterPro" id="IPR050736">
    <property type="entry name" value="Sensor_HK_Regulatory"/>
</dbReference>
<keyword evidence="7" id="KW-0902">Two-component regulatory system</keyword>
<dbReference type="InterPro" id="IPR003661">
    <property type="entry name" value="HisK_dim/P_dom"/>
</dbReference>
<evidence type="ECO:0000256" key="9">
    <source>
        <dbReference type="SAM" id="Phobius"/>
    </source>
</evidence>
<dbReference type="EMBL" id="BMCK01000004">
    <property type="protein sequence ID" value="GGD25020.1"/>
    <property type="molecule type" value="Genomic_DNA"/>
</dbReference>
<comment type="subcellular location">
    <subcellularLocation>
        <location evidence="2">Cell membrane</location>
    </subcellularLocation>
</comment>
<dbReference type="Gene3D" id="3.30.565.10">
    <property type="entry name" value="Histidine kinase-like ATPase, C-terminal domain"/>
    <property type="match status" value="1"/>
</dbReference>
<dbReference type="PANTHER" id="PTHR43711">
    <property type="entry name" value="TWO-COMPONENT HISTIDINE KINASE"/>
    <property type="match status" value="1"/>
</dbReference>
<dbReference type="CDD" id="cd00082">
    <property type="entry name" value="HisKA"/>
    <property type="match status" value="1"/>
</dbReference>
<keyword evidence="9" id="KW-0472">Membrane</keyword>
<evidence type="ECO:0000256" key="7">
    <source>
        <dbReference type="ARBA" id="ARBA00023012"/>
    </source>
</evidence>
<proteinExistence type="predicted"/>
<evidence type="ECO:0000256" key="4">
    <source>
        <dbReference type="ARBA" id="ARBA00022553"/>
    </source>
</evidence>
<keyword evidence="6" id="KW-0418">Kinase</keyword>
<keyword evidence="4" id="KW-0597">Phosphoprotein</keyword>
<evidence type="ECO:0000256" key="2">
    <source>
        <dbReference type="ARBA" id="ARBA00004236"/>
    </source>
</evidence>
<dbReference type="InterPro" id="IPR036890">
    <property type="entry name" value="HATPase_C_sf"/>
</dbReference>
<accession>A0ABQ1QEG8</accession>
<evidence type="ECO:0000313" key="12">
    <source>
        <dbReference type="Proteomes" id="UP000630594"/>
    </source>
</evidence>
<dbReference type="Proteomes" id="UP000630594">
    <property type="component" value="Unassembled WGS sequence"/>
</dbReference>
<dbReference type="EC" id="2.7.13.3" evidence="3"/>
<dbReference type="Gene3D" id="1.10.287.130">
    <property type="match status" value="1"/>
</dbReference>